<dbReference type="InterPro" id="IPR020456">
    <property type="entry name" value="Acylphosphatase"/>
</dbReference>
<keyword evidence="10" id="KW-1185">Reference proteome</keyword>
<dbReference type="STRING" id="360412.LARV_02856"/>
<gene>
    <name evidence="9" type="ORF">LARV_02856</name>
</gene>
<name>A0A0S7BIY8_9CHLR</name>
<organism evidence="9">
    <name type="scientific">Longilinea arvoryzae</name>
    <dbReference type="NCBI Taxonomy" id="360412"/>
    <lineage>
        <taxon>Bacteria</taxon>
        <taxon>Bacillati</taxon>
        <taxon>Chloroflexota</taxon>
        <taxon>Anaerolineae</taxon>
        <taxon>Anaerolineales</taxon>
        <taxon>Anaerolineaceae</taxon>
        <taxon>Longilinea</taxon>
    </lineage>
</organism>
<dbReference type="EC" id="3.6.1.7" evidence="2 5"/>
<dbReference type="Gene3D" id="3.30.70.100">
    <property type="match status" value="1"/>
</dbReference>
<evidence type="ECO:0000256" key="4">
    <source>
        <dbReference type="ARBA" id="ARBA00047645"/>
    </source>
</evidence>
<evidence type="ECO:0000256" key="7">
    <source>
        <dbReference type="RuleBase" id="RU004168"/>
    </source>
</evidence>
<dbReference type="PRINTS" id="PR00112">
    <property type="entry name" value="ACYLPHPHTASE"/>
</dbReference>
<dbReference type="OrthoDB" id="9808093at2"/>
<feature type="domain" description="Acylphosphatase-like" evidence="8">
    <location>
        <begin position="8"/>
        <end position="95"/>
    </location>
</feature>
<dbReference type="PANTHER" id="PTHR47268:SF4">
    <property type="entry name" value="ACYLPHOSPHATASE"/>
    <property type="match status" value="1"/>
</dbReference>
<evidence type="ECO:0000256" key="2">
    <source>
        <dbReference type="ARBA" id="ARBA00012150"/>
    </source>
</evidence>
<dbReference type="Pfam" id="PF00708">
    <property type="entry name" value="Acylphosphatase"/>
    <property type="match status" value="1"/>
</dbReference>
<comment type="catalytic activity">
    <reaction evidence="4 5 6">
        <text>an acyl phosphate + H2O = a carboxylate + phosphate + H(+)</text>
        <dbReference type="Rhea" id="RHEA:14965"/>
        <dbReference type="ChEBI" id="CHEBI:15377"/>
        <dbReference type="ChEBI" id="CHEBI:15378"/>
        <dbReference type="ChEBI" id="CHEBI:29067"/>
        <dbReference type="ChEBI" id="CHEBI:43474"/>
        <dbReference type="ChEBI" id="CHEBI:59918"/>
        <dbReference type="EC" id="3.6.1.7"/>
    </reaction>
</comment>
<evidence type="ECO:0000256" key="3">
    <source>
        <dbReference type="ARBA" id="ARBA00015991"/>
    </source>
</evidence>
<dbReference type="InterPro" id="IPR017968">
    <property type="entry name" value="Acylphosphatase_CS"/>
</dbReference>
<comment type="similarity">
    <text evidence="1 7">Belongs to the acylphosphatase family.</text>
</comment>
<protein>
    <recommendedName>
        <fullName evidence="3 5">Acylphosphatase</fullName>
        <ecNumber evidence="2 5">3.6.1.7</ecNumber>
    </recommendedName>
</protein>
<dbReference type="GO" id="GO:0003998">
    <property type="term" value="F:acylphosphatase activity"/>
    <property type="evidence" value="ECO:0007669"/>
    <property type="project" value="UniProtKB-EC"/>
</dbReference>
<dbReference type="Proteomes" id="UP000055060">
    <property type="component" value="Unassembled WGS sequence"/>
</dbReference>
<dbReference type="RefSeq" id="WP_075074278.1">
    <property type="nucleotide sequence ID" value="NZ_DF967972.1"/>
</dbReference>
<sequence length="97" mass="11105">MSNEEFVQLHAVVDGHVQGVGFRFYVKREAEELNLTGWVRNKYDGRVEVLAEGPRSDLEFFLSRLQRGSGPAYVSEVKVDWNPASEVYKRFNIAPSE</sequence>
<keyword evidence="5 6" id="KW-0378">Hydrolase</keyword>
<dbReference type="InterPro" id="IPR001792">
    <property type="entry name" value="Acylphosphatase-like_dom"/>
</dbReference>
<evidence type="ECO:0000256" key="5">
    <source>
        <dbReference type="PROSITE-ProRule" id="PRU00520"/>
    </source>
</evidence>
<dbReference type="PROSITE" id="PS00150">
    <property type="entry name" value="ACYLPHOSPHATASE_1"/>
    <property type="match status" value="1"/>
</dbReference>
<dbReference type="InterPro" id="IPR036046">
    <property type="entry name" value="Acylphosphatase-like_dom_sf"/>
</dbReference>
<dbReference type="SUPFAM" id="SSF54975">
    <property type="entry name" value="Acylphosphatase/BLUF domain-like"/>
    <property type="match status" value="1"/>
</dbReference>
<dbReference type="EMBL" id="DF967972">
    <property type="protein sequence ID" value="GAP15076.1"/>
    <property type="molecule type" value="Genomic_DNA"/>
</dbReference>
<evidence type="ECO:0000256" key="1">
    <source>
        <dbReference type="ARBA" id="ARBA00005614"/>
    </source>
</evidence>
<feature type="active site" evidence="5">
    <location>
        <position position="41"/>
    </location>
</feature>
<dbReference type="PANTHER" id="PTHR47268">
    <property type="entry name" value="ACYLPHOSPHATASE"/>
    <property type="match status" value="1"/>
</dbReference>
<evidence type="ECO:0000313" key="10">
    <source>
        <dbReference type="Proteomes" id="UP000055060"/>
    </source>
</evidence>
<dbReference type="AlphaFoldDB" id="A0A0S7BIY8"/>
<evidence type="ECO:0000259" key="8">
    <source>
        <dbReference type="PROSITE" id="PS51160"/>
    </source>
</evidence>
<evidence type="ECO:0000313" key="9">
    <source>
        <dbReference type="EMBL" id="GAP15076.1"/>
    </source>
</evidence>
<dbReference type="PROSITE" id="PS51160">
    <property type="entry name" value="ACYLPHOSPHATASE_3"/>
    <property type="match status" value="1"/>
</dbReference>
<evidence type="ECO:0000256" key="6">
    <source>
        <dbReference type="RuleBase" id="RU000553"/>
    </source>
</evidence>
<feature type="active site" evidence="5">
    <location>
        <position position="23"/>
    </location>
</feature>
<reference evidence="9" key="1">
    <citation type="submission" date="2015-07" db="EMBL/GenBank/DDBJ databases">
        <title>Draft Genome Sequences of Anaerolinea thermolimosa IMO-1, Bellilinea caldifistulae GOMI-1, Leptolinea tardivitalis YMTK-2, Levilinea saccharolytica KIBI-1,Longilinea arvoryzae KOME-1, Previously Described as Members of the Anaerolineaceae (Chloroflexi).</title>
        <authorList>
            <person name="Sekiguchi Y."/>
            <person name="Ohashi A."/>
            <person name="Matsuura N."/>
            <person name="Tourlousse M.D."/>
        </authorList>
    </citation>
    <scope>NUCLEOTIDE SEQUENCE [LARGE SCALE GENOMIC DNA]</scope>
    <source>
        <strain evidence="9">KOME-1</strain>
    </source>
</reference>
<accession>A0A0S7BIY8</accession>
<dbReference type="PROSITE" id="PS00151">
    <property type="entry name" value="ACYLPHOSPHATASE_2"/>
    <property type="match status" value="1"/>
</dbReference>
<proteinExistence type="inferred from homology"/>